<dbReference type="HOGENOM" id="CLU_086034_4_0_11"/>
<feature type="region of interest" description="Disordered" evidence="9">
    <location>
        <begin position="42"/>
        <end position="142"/>
    </location>
</feature>
<dbReference type="Proteomes" id="UP000008221">
    <property type="component" value="Chromosome"/>
</dbReference>
<evidence type="ECO:0000256" key="4">
    <source>
        <dbReference type="ARBA" id="ARBA00022927"/>
    </source>
</evidence>
<dbReference type="eggNOG" id="COG1826">
    <property type="taxonomic scope" value="Bacteria"/>
</dbReference>
<evidence type="ECO:0000256" key="5">
    <source>
        <dbReference type="ARBA" id="ARBA00022989"/>
    </source>
</evidence>
<keyword evidence="4 8" id="KW-0653">Protein transport</keyword>
<keyword evidence="6 8" id="KW-0811">Translocation</keyword>
<dbReference type="NCBIfam" id="NF001854">
    <property type="entry name" value="PRK00575.1"/>
    <property type="match status" value="1"/>
</dbReference>
<reference evidence="10 11" key="1">
    <citation type="journal article" date="2009" name="Genome Res.">
        <title>Complete genome of the cellulolytic thermophile Acidothermus cellulolyticus 11B provides insights into its ecophysiological and evolutionary adaptations.</title>
        <authorList>
            <person name="Barabote R.D."/>
            <person name="Xie G."/>
            <person name="Leu D.H."/>
            <person name="Normand P."/>
            <person name="Necsulea A."/>
            <person name="Daubin V."/>
            <person name="Medigue C."/>
            <person name="Adney W.S."/>
            <person name="Xu X.C."/>
            <person name="Lapidus A."/>
            <person name="Parales R.E."/>
            <person name="Detter C."/>
            <person name="Pujic P."/>
            <person name="Bruce D."/>
            <person name="Lavire C."/>
            <person name="Challacombe J.F."/>
            <person name="Brettin T.S."/>
            <person name="Berry A.M."/>
        </authorList>
    </citation>
    <scope>NUCLEOTIDE SEQUENCE [LARGE SCALE GENOMIC DNA]</scope>
    <source>
        <strain evidence="11">ATCC 43068 / DSM 8971 / 11B</strain>
    </source>
</reference>
<dbReference type="STRING" id="351607.Acel_1204"/>
<gene>
    <name evidence="8" type="primary">tatA</name>
    <name evidence="10" type="ordered locus">Acel_1204</name>
</gene>
<dbReference type="Gene3D" id="1.20.5.3310">
    <property type="match status" value="1"/>
</dbReference>
<evidence type="ECO:0000256" key="2">
    <source>
        <dbReference type="ARBA" id="ARBA00022448"/>
    </source>
</evidence>
<proteinExistence type="inferred from homology"/>
<feature type="compositionally biased region" description="Low complexity" evidence="9">
    <location>
        <begin position="132"/>
        <end position="142"/>
    </location>
</feature>
<evidence type="ECO:0000256" key="3">
    <source>
        <dbReference type="ARBA" id="ARBA00022692"/>
    </source>
</evidence>
<dbReference type="RefSeq" id="WP_011720039.1">
    <property type="nucleotide sequence ID" value="NC_008578.1"/>
</dbReference>
<organism evidence="10 11">
    <name type="scientific">Acidothermus cellulolyticus (strain ATCC 43068 / DSM 8971 / 11B)</name>
    <dbReference type="NCBI Taxonomy" id="351607"/>
    <lineage>
        <taxon>Bacteria</taxon>
        <taxon>Bacillati</taxon>
        <taxon>Actinomycetota</taxon>
        <taxon>Actinomycetes</taxon>
        <taxon>Acidothermales</taxon>
        <taxon>Acidothermaceae</taxon>
        <taxon>Acidothermus</taxon>
    </lineage>
</organism>
<dbReference type="GO" id="GO:0008320">
    <property type="term" value="F:protein transmembrane transporter activity"/>
    <property type="evidence" value="ECO:0007669"/>
    <property type="project" value="UniProtKB-UniRule"/>
</dbReference>
<keyword evidence="5 8" id="KW-1133">Transmembrane helix</keyword>
<evidence type="ECO:0000256" key="7">
    <source>
        <dbReference type="ARBA" id="ARBA00023136"/>
    </source>
</evidence>
<feature type="compositionally biased region" description="Low complexity" evidence="9">
    <location>
        <begin position="62"/>
        <end position="82"/>
    </location>
</feature>
<protein>
    <recommendedName>
        <fullName evidence="8">Sec-independent protein translocase protein TatA</fullName>
    </recommendedName>
</protein>
<evidence type="ECO:0000256" key="1">
    <source>
        <dbReference type="ARBA" id="ARBA00004167"/>
    </source>
</evidence>
<dbReference type="GO" id="GO:0043953">
    <property type="term" value="P:protein transport by the Tat complex"/>
    <property type="evidence" value="ECO:0007669"/>
    <property type="project" value="UniProtKB-UniRule"/>
</dbReference>
<name>A0LU66_ACIC1</name>
<evidence type="ECO:0000256" key="6">
    <source>
        <dbReference type="ARBA" id="ARBA00023010"/>
    </source>
</evidence>
<evidence type="ECO:0000313" key="10">
    <source>
        <dbReference type="EMBL" id="ABK52976.1"/>
    </source>
</evidence>
<dbReference type="InParanoid" id="A0LU66"/>
<feature type="compositionally biased region" description="Pro residues" evidence="9">
    <location>
        <begin position="100"/>
        <end position="131"/>
    </location>
</feature>
<keyword evidence="2 8" id="KW-0813">Transport</keyword>
<comment type="subcellular location">
    <subcellularLocation>
        <location evidence="8">Cell membrane</location>
        <topology evidence="8">Single-pass membrane protein</topology>
    </subcellularLocation>
    <subcellularLocation>
        <location evidence="1">Membrane</location>
        <topology evidence="1">Single-pass membrane protein</topology>
    </subcellularLocation>
</comment>
<comment type="similarity">
    <text evidence="8">Belongs to the TatA/E family.</text>
</comment>
<dbReference type="GO" id="GO:0033281">
    <property type="term" value="C:TAT protein transport complex"/>
    <property type="evidence" value="ECO:0007669"/>
    <property type="project" value="UniProtKB-UniRule"/>
</dbReference>
<evidence type="ECO:0000313" key="11">
    <source>
        <dbReference type="Proteomes" id="UP000008221"/>
    </source>
</evidence>
<sequence>MKDPLVWVILAGLALVLFGAKRLPDAARGLGRSLRVFKAEVKGLTEDDRPQQAAAPGELPTAQAPYQPGYPPAGYGQPPAAGSGTPGYPPVPTAGSGTPGYPPVPPPGTPPAPPQGWAPPAPYAPVPPAGEAPPAQGQQAPH</sequence>
<dbReference type="AlphaFoldDB" id="A0LU66"/>
<comment type="subunit">
    <text evidence="8">The Tat system comprises two distinct complexes: a TatABC complex, containing multiple copies of TatA, TatB and TatC subunits, and a separate TatA complex, containing only TatA subunits. Substrates initially bind to the TatABC complex, which probably triggers association of the separate TatA complex to form the active translocon.</text>
</comment>
<keyword evidence="7 8" id="KW-0472">Membrane</keyword>
<dbReference type="KEGG" id="ace:Acel_1204"/>
<dbReference type="InterPro" id="IPR006312">
    <property type="entry name" value="TatA/E"/>
</dbReference>
<evidence type="ECO:0000256" key="8">
    <source>
        <dbReference type="HAMAP-Rule" id="MF_00236"/>
    </source>
</evidence>
<accession>A0LU66</accession>
<dbReference type="HAMAP" id="MF_00236">
    <property type="entry name" value="TatA_E"/>
    <property type="match status" value="1"/>
</dbReference>
<keyword evidence="3 8" id="KW-0812">Transmembrane</keyword>
<dbReference type="EMBL" id="CP000481">
    <property type="protein sequence ID" value="ABK52976.1"/>
    <property type="molecule type" value="Genomic_DNA"/>
</dbReference>
<dbReference type="Pfam" id="PF02416">
    <property type="entry name" value="TatA_B_E"/>
    <property type="match status" value="1"/>
</dbReference>
<evidence type="ECO:0000256" key="9">
    <source>
        <dbReference type="SAM" id="MobiDB-lite"/>
    </source>
</evidence>
<keyword evidence="11" id="KW-1185">Reference proteome</keyword>
<keyword evidence="8" id="KW-1003">Cell membrane</keyword>
<dbReference type="InterPro" id="IPR003369">
    <property type="entry name" value="TatA/B/E"/>
</dbReference>
<comment type="function">
    <text evidence="8">Part of the twin-arginine translocation (Tat) system that transports large folded proteins containing a characteristic twin-arginine motif in their signal peptide across membranes. TatA could form the protein-conducting channel of the Tat system.</text>
</comment>